<dbReference type="AlphaFoldDB" id="A0A2H4SF43"/>
<protein>
    <submittedName>
        <fullName evidence="1">Uncharacterized protein</fullName>
    </submittedName>
</protein>
<organism evidence="1 2">
    <name type="scientific">Cordyceps militaris</name>
    <name type="common">Caterpillar fungus</name>
    <name type="synonym">Clavaria militaris</name>
    <dbReference type="NCBI Taxonomy" id="73501"/>
    <lineage>
        <taxon>Eukaryota</taxon>
        <taxon>Fungi</taxon>
        <taxon>Dikarya</taxon>
        <taxon>Ascomycota</taxon>
        <taxon>Pezizomycotina</taxon>
        <taxon>Sordariomycetes</taxon>
        <taxon>Hypocreomycetidae</taxon>
        <taxon>Hypocreales</taxon>
        <taxon>Cordycipitaceae</taxon>
        <taxon>Cordyceps</taxon>
    </lineage>
</organism>
<reference evidence="1 2" key="1">
    <citation type="journal article" date="2017" name="BMC Genomics">
        <title>Chromosome level assembly and secondary metabolite potential of the parasitic fungus Cordyceps militaris.</title>
        <authorList>
            <person name="Kramer G.J."/>
            <person name="Nodwell J.R."/>
        </authorList>
    </citation>
    <scope>NUCLEOTIDE SEQUENCE [LARGE SCALE GENOMIC DNA]</scope>
    <source>
        <strain evidence="1 2">ATCC 34164</strain>
    </source>
</reference>
<dbReference type="VEuPathDB" id="FungiDB:A9K55_007036"/>
<evidence type="ECO:0000313" key="1">
    <source>
        <dbReference type="EMBL" id="ATY61725.1"/>
    </source>
</evidence>
<gene>
    <name evidence="1" type="ORF">A9K55_007036</name>
</gene>
<proteinExistence type="predicted"/>
<dbReference type="EMBL" id="CP023324">
    <property type="protein sequence ID" value="ATY61725.1"/>
    <property type="molecule type" value="Genomic_DNA"/>
</dbReference>
<accession>A0A2H4SF43</accession>
<evidence type="ECO:0000313" key="2">
    <source>
        <dbReference type="Proteomes" id="UP000323067"/>
    </source>
</evidence>
<sequence>MLLLLVAVTSAAALPGLRDEYANCTPGDFSCAQSDFGHETVLWTCNSQRQLVVSAVCGTTCCREDRERHTAYCVC</sequence>
<dbReference type="Proteomes" id="UP000323067">
    <property type="component" value="Chromosome vii"/>
</dbReference>
<name>A0A2H4SF43_CORMI</name>